<keyword evidence="2" id="KW-1185">Reference proteome</keyword>
<dbReference type="OrthoDB" id="5432226at2"/>
<organism evidence="1 2">
    <name type="scientific">Desulfopila aestuarii DSM 18488</name>
    <dbReference type="NCBI Taxonomy" id="1121416"/>
    <lineage>
        <taxon>Bacteria</taxon>
        <taxon>Pseudomonadati</taxon>
        <taxon>Thermodesulfobacteriota</taxon>
        <taxon>Desulfobulbia</taxon>
        <taxon>Desulfobulbales</taxon>
        <taxon>Desulfocapsaceae</taxon>
        <taxon>Desulfopila</taxon>
    </lineage>
</organism>
<dbReference type="STRING" id="1121416.SAMN02745220_00202"/>
<evidence type="ECO:0000313" key="2">
    <source>
        <dbReference type="Proteomes" id="UP000184603"/>
    </source>
</evidence>
<dbReference type="Proteomes" id="UP000184603">
    <property type="component" value="Unassembled WGS sequence"/>
</dbReference>
<gene>
    <name evidence="1" type="ORF">SAMN02745220_00202</name>
</gene>
<accession>A0A1M7XW02</accession>
<evidence type="ECO:0008006" key="3">
    <source>
        <dbReference type="Google" id="ProtNLM"/>
    </source>
</evidence>
<dbReference type="RefSeq" id="WP_073611569.1">
    <property type="nucleotide sequence ID" value="NZ_FRFE01000001.1"/>
</dbReference>
<dbReference type="Pfam" id="PF21344">
    <property type="entry name" value="Zn_ribbon_LysW"/>
    <property type="match status" value="1"/>
</dbReference>
<dbReference type="Gene3D" id="2.20.28.160">
    <property type="match status" value="1"/>
</dbReference>
<name>A0A1M7XW02_9BACT</name>
<protein>
    <recommendedName>
        <fullName evidence="3">Lysine biosynthesis protein LysW</fullName>
    </recommendedName>
</protein>
<reference evidence="1 2" key="1">
    <citation type="submission" date="2016-12" db="EMBL/GenBank/DDBJ databases">
        <authorList>
            <person name="Song W.-J."/>
            <person name="Kurnit D.M."/>
        </authorList>
    </citation>
    <scope>NUCLEOTIDE SEQUENCE [LARGE SCALE GENOMIC DNA]</scope>
    <source>
        <strain evidence="1 2">DSM 18488</strain>
    </source>
</reference>
<evidence type="ECO:0000313" key="1">
    <source>
        <dbReference type="EMBL" id="SHO42890.1"/>
    </source>
</evidence>
<dbReference type="EMBL" id="FRFE01000001">
    <property type="protein sequence ID" value="SHO42890.1"/>
    <property type="molecule type" value="Genomic_DNA"/>
</dbReference>
<proteinExistence type="predicted"/>
<dbReference type="AlphaFoldDB" id="A0A1M7XW02"/>
<dbReference type="InterPro" id="IPR005906">
    <property type="entry name" value="LysW"/>
</dbReference>
<sequence length="75" mass="8804">MGKQSKHNESAEQFGRCEICLELIPIEYYFHKGDIIACQECGTEYEIISKTPVKLLRQEEGYDDEDYQEMSFDDD</sequence>